<dbReference type="AlphaFoldDB" id="S8DRH8"/>
<evidence type="ECO:0000313" key="1">
    <source>
        <dbReference type="EMBL" id="EPS95881.1"/>
    </source>
</evidence>
<dbReference type="InParanoid" id="S8DRH8"/>
<organism evidence="1 2">
    <name type="scientific">Fomitopsis schrenkii</name>
    <name type="common">Brown rot fungus</name>
    <dbReference type="NCBI Taxonomy" id="2126942"/>
    <lineage>
        <taxon>Eukaryota</taxon>
        <taxon>Fungi</taxon>
        <taxon>Dikarya</taxon>
        <taxon>Basidiomycota</taxon>
        <taxon>Agaricomycotina</taxon>
        <taxon>Agaricomycetes</taxon>
        <taxon>Polyporales</taxon>
        <taxon>Fomitopsis</taxon>
    </lineage>
</organism>
<protein>
    <submittedName>
        <fullName evidence="1">Uncharacterized protein</fullName>
    </submittedName>
</protein>
<gene>
    <name evidence="1" type="ORF">FOMPIDRAFT_89848</name>
</gene>
<dbReference type="OrthoDB" id="2322499at2759"/>
<accession>S8DRH8</accession>
<proteinExistence type="predicted"/>
<dbReference type="EMBL" id="KE504198">
    <property type="protein sequence ID" value="EPS95881.1"/>
    <property type="molecule type" value="Genomic_DNA"/>
</dbReference>
<dbReference type="Proteomes" id="UP000015241">
    <property type="component" value="Unassembled WGS sequence"/>
</dbReference>
<keyword evidence="2" id="KW-1185">Reference proteome</keyword>
<dbReference type="STRING" id="743788.S8DRH8"/>
<reference evidence="1 2" key="1">
    <citation type="journal article" date="2012" name="Science">
        <title>The Paleozoic origin of enzymatic lignin decomposition reconstructed from 31 fungal genomes.</title>
        <authorList>
            <person name="Floudas D."/>
            <person name="Binder M."/>
            <person name="Riley R."/>
            <person name="Barry K."/>
            <person name="Blanchette R.A."/>
            <person name="Henrissat B."/>
            <person name="Martinez A.T."/>
            <person name="Otillar R."/>
            <person name="Spatafora J.W."/>
            <person name="Yadav J.S."/>
            <person name="Aerts A."/>
            <person name="Benoit I."/>
            <person name="Boyd A."/>
            <person name="Carlson A."/>
            <person name="Copeland A."/>
            <person name="Coutinho P.M."/>
            <person name="de Vries R.P."/>
            <person name="Ferreira P."/>
            <person name="Findley K."/>
            <person name="Foster B."/>
            <person name="Gaskell J."/>
            <person name="Glotzer D."/>
            <person name="Gorecki P."/>
            <person name="Heitman J."/>
            <person name="Hesse C."/>
            <person name="Hori C."/>
            <person name="Igarashi K."/>
            <person name="Jurgens J.A."/>
            <person name="Kallen N."/>
            <person name="Kersten P."/>
            <person name="Kohler A."/>
            <person name="Kuees U."/>
            <person name="Kumar T.K.A."/>
            <person name="Kuo A."/>
            <person name="LaButti K."/>
            <person name="Larrondo L.F."/>
            <person name="Lindquist E."/>
            <person name="Ling A."/>
            <person name="Lombard V."/>
            <person name="Lucas S."/>
            <person name="Lundell T."/>
            <person name="Martin R."/>
            <person name="McLaughlin D.J."/>
            <person name="Morgenstern I."/>
            <person name="Morin E."/>
            <person name="Murat C."/>
            <person name="Nagy L.G."/>
            <person name="Nolan M."/>
            <person name="Ohm R.A."/>
            <person name="Patyshakuliyeva A."/>
            <person name="Rokas A."/>
            <person name="Ruiz-Duenas F.J."/>
            <person name="Sabat G."/>
            <person name="Salamov A."/>
            <person name="Samejima M."/>
            <person name="Schmutz J."/>
            <person name="Slot J.C."/>
            <person name="St John F."/>
            <person name="Stenlid J."/>
            <person name="Sun H."/>
            <person name="Sun S."/>
            <person name="Syed K."/>
            <person name="Tsang A."/>
            <person name="Wiebenga A."/>
            <person name="Young D."/>
            <person name="Pisabarro A."/>
            <person name="Eastwood D.C."/>
            <person name="Martin F."/>
            <person name="Cullen D."/>
            <person name="Grigoriev I.V."/>
            <person name="Hibbett D.S."/>
        </authorList>
    </citation>
    <scope>NUCLEOTIDE SEQUENCE</scope>
    <source>
        <strain evidence="2">FP-58527</strain>
    </source>
</reference>
<name>S8DRH8_FOMSC</name>
<evidence type="ECO:0000313" key="2">
    <source>
        <dbReference type="Proteomes" id="UP000015241"/>
    </source>
</evidence>
<sequence length="480" mass="55181">MFYKCRHGDWSERSMFYLKREVEQTVETWEKLVVAGDEHELAVFIGTEILRLRKVEEHTSLCSEWDKREAQMILNKRTSDQDERLEEILSRLRTLGWGAEVDFVETYGHTTFFKHKQFRVAERLTEDAWNSMRVGMERCMKNIRFQRLEHELEQRLQARQGVFKDALLALLNHPQNVAHIRLGDIALIPEVREVMCSPADVTVTKDSFDAAAAQMQKHSKEFQRRVQDELLGLLSKLVKEDAKSDADPKAAALQDEKLSGAKVLGLATTCFLCTKCGRGQFYPSVLKHACLRKQPPIVETSDIYGQFVARTIPLYWSGELPVKVMGVLKACEPHACVAKAFELCGKDSRTVTMKEMDALPDLRFVVGERTVLTWRAVVLGMFKLWRFKDPDPAWRLATPEEVVEVKKEERAERLKASRFTCKLCDNLKEAASGQAIYHLTITHGMNNCQRDCDELESYLPRDTPEANNIYVVDLRIKQIP</sequence>
<dbReference type="HOGENOM" id="CLU_010790_2_3_1"/>